<name>A0ABD7Q5D2_HAFAL</name>
<keyword evidence="5" id="KW-0574">Periplasm</keyword>
<dbReference type="InterPro" id="IPR016147">
    <property type="entry name" value="Pili_assmbl_chaperone_N"/>
</dbReference>
<keyword evidence="3" id="KW-1029">Fimbrium biogenesis</keyword>
<evidence type="ECO:0000256" key="3">
    <source>
        <dbReference type="ARBA" id="ARBA00022558"/>
    </source>
</evidence>
<feature type="domain" description="Pili assembly chaperone N-terminal" evidence="10">
    <location>
        <begin position="28"/>
        <end position="150"/>
    </location>
</feature>
<dbReference type="PRINTS" id="PR00969">
    <property type="entry name" value="CHAPERONPILI"/>
</dbReference>
<dbReference type="InterPro" id="IPR008962">
    <property type="entry name" value="PapD-like_sf"/>
</dbReference>
<evidence type="ECO:0000256" key="2">
    <source>
        <dbReference type="ARBA" id="ARBA00007399"/>
    </source>
</evidence>
<dbReference type="GO" id="GO:0042597">
    <property type="term" value="C:periplasmic space"/>
    <property type="evidence" value="ECO:0007669"/>
    <property type="project" value="UniProtKB-SubCell"/>
</dbReference>
<evidence type="ECO:0000313" key="12">
    <source>
        <dbReference type="EMBL" id="TBL68529.1"/>
    </source>
</evidence>
<evidence type="ECO:0000256" key="6">
    <source>
        <dbReference type="ARBA" id="ARBA00023186"/>
    </source>
</evidence>
<dbReference type="AlphaFoldDB" id="A0ABD7Q5D2"/>
<evidence type="ECO:0000313" key="13">
    <source>
        <dbReference type="Proteomes" id="UP000291600"/>
    </source>
</evidence>
<dbReference type="Proteomes" id="UP000291600">
    <property type="component" value="Unassembled WGS sequence"/>
</dbReference>
<dbReference type="SUPFAM" id="SSF49354">
    <property type="entry name" value="PapD-like"/>
    <property type="match status" value="1"/>
</dbReference>
<dbReference type="RefSeq" id="WP_130970695.1">
    <property type="nucleotide sequence ID" value="NZ_SITJ01000059.1"/>
</dbReference>
<dbReference type="PANTHER" id="PTHR30251">
    <property type="entry name" value="PILUS ASSEMBLY CHAPERONE"/>
    <property type="match status" value="1"/>
</dbReference>
<keyword evidence="7" id="KW-0393">Immunoglobulin domain</keyword>
<evidence type="ECO:0000256" key="5">
    <source>
        <dbReference type="ARBA" id="ARBA00022764"/>
    </source>
</evidence>
<dbReference type="EMBL" id="SITJ01000059">
    <property type="protein sequence ID" value="TBL68529.1"/>
    <property type="molecule type" value="Genomic_DNA"/>
</dbReference>
<sequence length="254" mass="28529">MKYKTKFSYKTVMFLLSLLIIPQSAFAGMTISGTRVIFLGSEREKTVRTTNKGATPLLAQVWVDDGSKNDDINNIKVPFTVTPPIYRVEPGKGQSIRLIYNGMTLPQDRESVFWFNLLEIPAVNEAKKNTDRLELAFRTRIKIFYRPSSLKSSGVREVENLKWEIISSMKGIKVTNPTPYFVSFDSAYITSGGIKSPLSVEMIPPYSSKDVLVNASTTQVTKVDSMNVKLINDYGSIAEYTLLPSQGKYLTLKK</sequence>
<dbReference type="InterPro" id="IPR036316">
    <property type="entry name" value="Pili_assmbl_chap_C_dom_sf"/>
</dbReference>
<keyword evidence="4 9" id="KW-0732">Signal</keyword>
<dbReference type="InterPro" id="IPR001829">
    <property type="entry name" value="Pili_assmbl_chaperone_bac"/>
</dbReference>
<evidence type="ECO:0000259" key="10">
    <source>
        <dbReference type="Pfam" id="PF00345"/>
    </source>
</evidence>
<dbReference type="PANTHER" id="PTHR30251:SF2">
    <property type="entry name" value="FIMBRIAL CHAPERONE YADV-RELATED"/>
    <property type="match status" value="1"/>
</dbReference>
<keyword evidence="6 8" id="KW-0143">Chaperone</keyword>
<dbReference type="PROSITE" id="PS00635">
    <property type="entry name" value="PILI_CHAPERONE"/>
    <property type="match status" value="1"/>
</dbReference>
<evidence type="ECO:0000256" key="7">
    <source>
        <dbReference type="ARBA" id="ARBA00023319"/>
    </source>
</evidence>
<evidence type="ECO:0000256" key="8">
    <source>
        <dbReference type="RuleBase" id="RU003918"/>
    </source>
</evidence>
<reference evidence="12 13" key="1">
    <citation type="submission" date="2019-02" db="EMBL/GenBank/DDBJ databases">
        <title>Comparative genomic analysis of the Hafnia genus genomes.</title>
        <authorList>
            <person name="Zhiqiu Y."/>
            <person name="Chao Y."/>
            <person name="Yuhui D."/>
            <person name="Di H."/>
            <person name="Bin L."/>
        </authorList>
    </citation>
    <scope>NUCLEOTIDE SEQUENCE [LARGE SCALE GENOMIC DNA]</scope>
    <source>
        <strain evidence="12 13">PCM_1210</strain>
    </source>
</reference>
<dbReference type="InterPro" id="IPR018046">
    <property type="entry name" value="Pili_assmbl_chaperone_CS"/>
</dbReference>
<feature type="signal peptide" evidence="9">
    <location>
        <begin position="1"/>
        <end position="27"/>
    </location>
</feature>
<feature type="chain" id="PRO_5044812330" evidence="9">
    <location>
        <begin position="28"/>
        <end position="254"/>
    </location>
</feature>
<comment type="subcellular location">
    <subcellularLocation>
        <location evidence="1 8">Periplasm</location>
    </subcellularLocation>
</comment>
<feature type="domain" description="Pili assembly chaperone C-terminal" evidence="11">
    <location>
        <begin position="174"/>
        <end position="237"/>
    </location>
</feature>
<dbReference type="SUPFAM" id="SSF49584">
    <property type="entry name" value="Periplasmic chaperone C-domain"/>
    <property type="match status" value="1"/>
</dbReference>
<dbReference type="InterPro" id="IPR050643">
    <property type="entry name" value="Periplasmic_pilus_chap"/>
</dbReference>
<evidence type="ECO:0000256" key="1">
    <source>
        <dbReference type="ARBA" id="ARBA00004418"/>
    </source>
</evidence>
<dbReference type="Pfam" id="PF02753">
    <property type="entry name" value="PapD_C"/>
    <property type="match status" value="1"/>
</dbReference>
<dbReference type="FunFam" id="2.60.40.10:FF:000458">
    <property type="entry name" value="Molecular chaperone FimC"/>
    <property type="match status" value="1"/>
</dbReference>
<protein>
    <submittedName>
        <fullName evidence="12">Pilus assembly protein</fullName>
    </submittedName>
</protein>
<dbReference type="Pfam" id="PF00345">
    <property type="entry name" value="PapD_N"/>
    <property type="match status" value="1"/>
</dbReference>
<evidence type="ECO:0000259" key="11">
    <source>
        <dbReference type="Pfam" id="PF02753"/>
    </source>
</evidence>
<comment type="similarity">
    <text evidence="2 8">Belongs to the periplasmic pilus chaperone family.</text>
</comment>
<accession>A0ABD7Q5D2</accession>
<dbReference type="InterPro" id="IPR013783">
    <property type="entry name" value="Ig-like_fold"/>
</dbReference>
<comment type="caution">
    <text evidence="12">The sequence shown here is derived from an EMBL/GenBank/DDBJ whole genome shotgun (WGS) entry which is preliminary data.</text>
</comment>
<dbReference type="Gene3D" id="2.60.40.10">
    <property type="entry name" value="Immunoglobulins"/>
    <property type="match status" value="2"/>
</dbReference>
<evidence type="ECO:0000256" key="4">
    <source>
        <dbReference type="ARBA" id="ARBA00022729"/>
    </source>
</evidence>
<organism evidence="12 13">
    <name type="scientific">Hafnia alvei</name>
    <dbReference type="NCBI Taxonomy" id="569"/>
    <lineage>
        <taxon>Bacteria</taxon>
        <taxon>Pseudomonadati</taxon>
        <taxon>Pseudomonadota</taxon>
        <taxon>Gammaproteobacteria</taxon>
        <taxon>Enterobacterales</taxon>
        <taxon>Hafniaceae</taxon>
        <taxon>Hafnia</taxon>
    </lineage>
</organism>
<evidence type="ECO:0000256" key="9">
    <source>
        <dbReference type="SAM" id="SignalP"/>
    </source>
</evidence>
<proteinExistence type="inferred from homology"/>
<gene>
    <name evidence="12" type="ORF">EYY96_07510</name>
</gene>
<dbReference type="InterPro" id="IPR016148">
    <property type="entry name" value="Pili_assmbl_chaperone_C"/>
</dbReference>